<dbReference type="Pfam" id="PF00350">
    <property type="entry name" value="Dynamin_N"/>
    <property type="match status" value="1"/>
</dbReference>
<proteinExistence type="predicted"/>
<dbReference type="InterPro" id="IPR027417">
    <property type="entry name" value="P-loop_NTPase"/>
</dbReference>
<dbReference type="PANTHER" id="PTHR47308:SF1">
    <property type="entry name" value="NUCLEAR GTPASE SLIP-GC"/>
    <property type="match status" value="1"/>
</dbReference>
<dbReference type="EMBL" id="JAFDVH010000019">
    <property type="protein sequence ID" value="KAG7460151.1"/>
    <property type="molecule type" value="Genomic_DNA"/>
</dbReference>
<dbReference type="SUPFAM" id="SSF52540">
    <property type="entry name" value="P-loop containing nucleoside triphosphate hydrolases"/>
    <property type="match status" value="1"/>
</dbReference>
<evidence type="ECO:0000256" key="1">
    <source>
        <dbReference type="SAM" id="Coils"/>
    </source>
</evidence>
<protein>
    <recommendedName>
        <fullName evidence="3">Dynamin N-terminal domain-containing protein</fullName>
    </recommendedName>
</protein>
<feature type="compositionally biased region" description="Polar residues" evidence="2">
    <location>
        <begin position="1"/>
        <end position="10"/>
    </location>
</feature>
<keyword evidence="5" id="KW-1185">Reference proteome</keyword>
<sequence>MDLDSMNTQGIKRKACNDHPSTSSRSTQTNKRHRTIKSETLETRTAEAAVMDAKTCIAEVLRKLKNVASSKRTDNAFLAYLRENISNAMKSIQKKVLVGVFGRTGAGKSSLINAILGEEDLLPCGTIRACTSVIINVEGNAESKYVAEIESITREEWEEELHSLLEILSDEDEDSDMVEMAKEKIEAVYGEDGFGKSVDYLMCCDEEVSKFLSPVLTTISHATASELSKEIHQYIRSDDTSIRSYWPLVKCVTIKVPNRQDILEHVVLVDLPGTGDCNKSRDEMWKSYLSKCSYVWIVNDIDRAASDKDPWMILNSSIRDLRQGGECRSITFICTKTDSINPQAYMRSPCVRKEVLSGRQSLQDTAEKKKACILHRNEQAKKSVINSFNRQTEIKKYFTAGEDIFQVFTVSSEQFQNEEDPILESSETEIPQLQELLRKLNRDCLKNAHDHYVSGVIGILSLIHGENCGSVKMERDKLDVYSILNAFLTEGCESMSIFLSDVYKDFDKCLSNGAINSETSCVKTAMGQVIAPARKDGRGYHRTLKALCRNEGFFISKNGAVTDLNNTLATVMFEHVDNLFQSIFSVDGSTDKSISRRIDAFSIFPDKEFRNISVPLCLEFLEIEEDILKQQLKSEVLERKKKIYASLTESIKTTMRPCYKQAAAISGTGSMKLIQDALQDHIESTKSSMFCKAKEEMLELFKNLKDAIEEKLRSQLEKSMDQVLLTEKCLPLPDVTEEYNKMRKYYVGHQTAEAPDDAGTPTPHSSNQI</sequence>
<evidence type="ECO:0000259" key="3">
    <source>
        <dbReference type="Pfam" id="PF00350"/>
    </source>
</evidence>
<feature type="domain" description="Dynamin N-terminal" evidence="3">
    <location>
        <begin position="98"/>
        <end position="309"/>
    </location>
</feature>
<dbReference type="InterPro" id="IPR045063">
    <property type="entry name" value="Dynamin_N"/>
</dbReference>
<dbReference type="GO" id="GO:0003924">
    <property type="term" value="F:GTPase activity"/>
    <property type="evidence" value="ECO:0007669"/>
    <property type="project" value="TreeGrafter"/>
</dbReference>
<organism evidence="4 5">
    <name type="scientific">Megalops atlanticus</name>
    <name type="common">Tarpon</name>
    <name type="synonym">Clupea gigantea</name>
    <dbReference type="NCBI Taxonomy" id="7932"/>
    <lineage>
        <taxon>Eukaryota</taxon>
        <taxon>Metazoa</taxon>
        <taxon>Chordata</taxon>
        <taxon>Craniata</taxon>
        <taxon>Vertebrata</taxon>
        <taxon>Euteleostomi</taxon>
        <taxon>Actinopterygii</taxon>
        <taxon>Neopterygii</taxon>
        <taxon>Teleostei</taxon>
        <taxon>Elopiformes</taxon>
        <taxon>Megalopidae</taxon>
        <taxon>Megalops</taxon>
    </lineage>
</organism>
<dbReference type="Gene3D" id="3.40.50.300">
    <property type="entry name" value="P-loop containing nucleotide triphosphate hydrolases"/>
    <property type="match status" value="1"/>
</dbReference>
<name>A0A9D3PJ42_MEGAT</name>
<dbReference type="PANTHER" id="PTHR47308">
    <property type="entry name" value="NUCLEAR GTPASE SLIP-GC"/>
    <property type="match status" value="1"/>
</dbReference>
<comment type="caution">
    <text evidence="4">The sequence shown here is derived from an EMBL/GenBank/DDBJ whole genome shotgun (WGS) entry which is preliminary data.</text>
</comment>
<evidence type="ECO:0000313" key="5">
    <source>
        <dbReference type="Proteomes" id="UP001046870"/>
    </source>
</evidence>
<evidence type="ECO:0000313" key="4">
    <source>
        <dbReference type="EMBL" id="KAG7460151.1"/>
    </source>
</evidence>
<evidence type="ECO:0000256" key="2">
    <source>
        <dbReference type="SAM" id="MobiDB-lite"/>
    </source>
</evidence>
<dbReference type="InterPro" id="IPR053082">
    <property type="entry name" value="Nuclear_GTPase_SLIP-GC"/>
</dbReference>
<dbReference type="OrthoDB" id="3598281at2759"/>
<keyword evidence="1" id="KW-0175">Coiled coil</keyword>
<feature type="compositionally biased region" description="Polar residues" evidence="2">
    <location>
        <begin position="19"/>
        <end position="29"/>
    </location>
</feature>
<accession>A0A9D3PJ42</accession>
<feature type="region of interest" description="Disordered" evidence="2">
    <location>
        <begin position="1"/>
        <end position="36"/>
    </location>
</feature>
<dbReference type="Proteomes" id="UP001046870">
    <property type="component" value="Chromosome 19"/>
</dbReference>
<feature type="coiled-coil region" evidence="1">
    <location>
        <begin position="691"/>
        <end position="718"/>
    </location>
</feature>
<gene>
    <name evidence="4" type="ORF">MATL_G00218210</name>
</gene>
<dbReference type="AlphaFoldDB" id="A0A9D3PJ42"/>
<reference evidence="4" key="1">
    <citation type="submission" date="2021-01" db="EMBL/GenBank/DDBJ databases">
        <authorList>
            <person name="Zahm M."/>
            <person name="Roques C."/>
            <person name="Cabau C."/>
            <person name="Klopp C."/>
            <person name="Donnadieu C."/>
            <person name="Jouanno E."/>
            <person name="Lampietro C."/>
            <person name="Louis A."/>
            <person name="Herpin A."/>
            <person name="Echchiki A."/>
            <person name="Berthelot C."/>
            <person name="Parey E."/>
            <person name="Roest-Crollius H."/>
            <person name="Braasch I."/>
            <person name="Postlethwait J."/>
            <person name="Bobe J."/>
            <person name="Montfort J."/>
            <person name="Bouchez O."/>
            <person name="Begum T."/>
            <person name="Mejri S."/>
            <person name="Adams A."/>
            <person name="Chen W.-J."/>
            <person name="Guiguen Y."/>
        </authorList>
    </citation>
    <scope>NUCLEOTIDE SEQUENCE</scope>
    <source>
        <strain evidence="4">YG-15Mar2019-1</strain>
        <tissue evidence="4">Brain</tissue>
    </source>
</reference>